<reference evidence="1" key="2">
    <citation type="submission" date="2018-05" db="EMBL/GenBank/DDBJ databases">
        <title>OmerRS3 (Oryza meridionalis Reference Sequence Version 3).</title>
        <authorList>
            <person name="Zhang J."/>
            <person name="Kudrna D."/>
            <person name="Lee S."/>
            <person name="Talag J."/>
            <person name="Welchert J."/>
            <person name="Wing R.A."/>
        </authorList>
    </citation>
    <scope>NUCLEOTIDE SEQUENCE [LARGE SCALE GENOMIC DNA]</scope>
    <source>
        <strain evidence="1">cv. OR44</strain>
    </source>
</reference>
<organism evidence="1">
    <name type="scientific">Oryza meridionalis</name>
    <dbReference type="NCBI Taxonomy" id="40149"/>
    <lineage>
        <taxon>Eukaryota</taxon>
        <taxon>Viridiplantae</taxon>
        <taxon>Streptophyta</taxon>
        <taxon>Embryophyta</taxon>
        <taxon>Tracheophyta</taxon>
        <taxon>Spermatophyta</taxon>
        <taxon>Magnoliopsida</taxon>
        <taxon>Liliopsida</taxon>
        <taxon>Poales</taxon>
        <taxon>Poaceae</taxon>
        <taxon>BOP clade</taxon>
        <taxon>Oryzoideae</taxon>
        <taxon>Oryzeae</taxon>
        <taxon>Oryzinae</taxon>
        <taxon>Oryza</taxon>
    </lineage>
</organism>
<proteinExistence type="predicted"/>
<protein>
    <submittedName>
        <fullName evidence="1">Uncharacterized protein</fullName>
    </submittedName>
</protein>
<sequence length="65" mass="7417">MAWTHARLSTSPRARWKADVFRALSLLVRSAVRSASRDQRAWELNSSSIFDPHVMSGFELYSGFC</sequence>
<dbReference type="AlphaFoldDB" id="A0A0E0CWF0"/>
<dbReference type="HOGENOM" id="CLU_2853557_0_0_1"/>
<dbReference type="Proteomes" id="UP000008021">
    <property type="component" value="Chromosome 3"/>
</dbReference>
<evidence type="ECO:0000313" key="2">
    <source>
        <dbReference type="Proteomes" id="UP000008021"/>
    </source>
</evidence>
<evidence type="ECO:0000313" key="1">
    <source>
        <dbReference type="EnsemblPlants" id="OMERI03G06290.1"/>
    </source>
</evidence>
<dbReference type="Gramene" id="OMERI03G06290.1">
    <property type="protein sequence ID" value="OMERI03G06290.1"/>
    <property type="gene ID" value="OMERI03G06290"/>
</dbReference>
<reference evidence="1" key="1">
    <citation type="submission" date="2015-04" db="UniProtKB">
        <authorList>
            <consortium name="EnsemblPlants"/>
        </authorList>
    </citation>
    <scope>IDENTIFICATION</scope>
</reference>
<accession>A0A0E0CWF0</accession>
<dbReference type="EnsemblPlants" id="OMERI03G06290.1">
    <property type="protein sequence ID" value="OMERI03G06290.1"/>
    <property type="gene ID" value="OMERI03G06290"/>
</dbReference>
<name>A0A0E0CWF0_9ORYZ</name>
<keyword evidence="2" id="KW-1185">Reference proteome</keyword>